<organism evidence="2 3">
    <name type="scientific">Micromonospora pattaloongensis</name>
    <dbReference type="NCBI Taxonomy" id="405436"/>
    <lineage>
        <taxon>Bacteria</taxon>
        <taxon>Bacillati</taxon>
        <taxon>Actinomycetota</taxon>
        <taxon>Actinomycetes</taxon>
        <taxon>Micromonosporales</taxon>
        <taxon>Micromonosporaceae</taxon>
        <taxon>Micromonospora</taxon>
    </lineage>
</organism>
<dbReference type="InterPro" id="IPR009326">
    <property type="entry name" value="DUF984"/>
</dbReference>
<feature type="domain" description="ASCH" evidence="1">
    <location>
        <begin position="17"/>
        <end position="131"/>
    </location>
</feature>
<dbReference type="RefSeq" id="WP_091556716.1">
    <property type="nucleotide sequence ID" value="NZ_FNPH01000004.1"/>
</dbReference>
<evidence type="ECO:0000313" key="2">
    <source>
        <dbReference type="EMBL" id="SDY90436.1"/>
    </source>
</evidence>
<reference evidence="3" key="1">
    <citation type="submission" date="2016-10" db="EMBL/GenBank/DDBJ databases">
        <authorList>
            <person name="Varghese N."/>
            <person name="Submissions S."/>
        </authorList>
    </citation>
    <scope>NUCLEOTIDE SEQUENCE [LARGE SCALE GENOMIC DNA]</scope>
    <source>
        <strain evidence="3">DSM 45245</strain>
    </source>
</reference>
<dbReference type="SMART" id="SM01022">
    <property type="entry name" value="ASCH"/>
    <property type="match status" value="1"/>
</dbReference>
<sequence>MWPRVDGLRTLELGTPGRVRRELTDLVLAGTKTATAGLLDADYVAEGEALETIGERQLVIDDGGSAVATIEITTVEVVPFADVSDEFARAEGEGYGGHDDWARTHRRYWEALGHTIEDATAVVCVEFRVLSRP</sequence>
<dbReference type="PIRSF" id="PIRSF021320">
    <property type="entry name" value="DUF984"/>
    <property type="match status" value="1"/>
</dbReference>
<evidence type="ECO:0000313" key="3">
    <source>
        <dbReference type="Proteomes" id="UP000242415"/>
    </source>
</evidence>
<dbReference type="Proteomes" id="UP000242415">
    <property type="component" value="Unassembled WGS sequence"/>
</dbReference>
<keyword evidence="3" id="KW-1185">Reference proteome</keyword>
<name>A0A1H3NNE1_9ACTN</name>
<dbReference type="AlphaFoldDB" id="A0A1H3NNE1"/>
<dbReference type="EMBL" id="FNPH01000004">
    <property type="protein sequence ID" value="SDY90436.1"/>
    <property type="molecule type" value="Genomic_DNA"/>
</dbReference>
<dbReference type="PANTHER" id="PTHR39203">
    <property type="entry name" value="CYTOPLASMIC PROTEIN-RELATED"/>
    <property type="match status" value="1"/>
</dbReference>
<dbReference type="InterPro" id="IPR015947">
    <property type="entry name" value="PUA-like_sf"/>
</dbReference>
<dbReference type="SUPFAM" id="SSF88697">
    <property type="entry name" value="PUA domain-like"/>
    <property type="match status" value="1"/>
</dbReference>
<dbReference type="STRING" id="405436.SAMN05444365_10479"/>
<dbReference type="InterPro" id="IPR007374">
    <property type="entry name" value="ASCH_domain"/>
</dbReference>
<dbReference type="Gene3D" id="3.10.400.10">
    <property type="entry name" value="Sulfate adenylyltransferase"/>
    <property type="match status" value="1"/>
</dbReference>
<dbReference type="OrthoDB" id="9807542at2"/>
<proteinExistence type="predicted"/>
<accession>A0A1H3NNE1</accession>
<gene>
    <name evidence="2" type="ORF">SAMN05444365_10479</name>
</gene>
<protein>
    <submittedName>
        <fullName evidence="2">Uncharacterized protein YhfF</fullName>
    </submittedName>
</protein>
<dbReference type="PANTHER" id="PTHR39203:SF1">
    <property type="entry name" value="CYTOPLASMIC PROTEIN"/>
    <property type="match status" value="1"/>
</dbReference>
<evidence type="ECO:0000259" key="1">
    <source>
        <dbReference type="SMART" id="SM01022"/>
    </source>
</evidence>
<dbReference type="Pfam" id="PF04266">
    <property type="entry name" value="ASCH"/>
    <property type="match status" value="1"/>
</dbReference>